<protein>
    <submittedName>
        <fullName evidence="1">Uncharacterized protein</fullName>
    </submittedName>
</protein>
<evidence type="ECO:0000313" key="1">
    <source>
        <dbReference type="EMBL" id="CCX15925.1"/>
    </source>
</evidence>
<accession>U4LNG0</accession>
<dbReference type="Proteomes" id="UP000018144">
    <property type="component" value="Unassembled WGS sequence"/>
</dbReference>
<dbReference type="EMBL" id="HF936265">
    <property type="protein sequence ID" value="CCX15925.1"/>
    <property type="molecule type" value="Genomic_DNA"/>
</dbReference>
<proteinExistence type="predicted"/>
<dbReference type="AlphaFoldDB" id="U4LNG0"/>
<sequence length="130" mass="14595">MGSLGGEEIFGFTKIPEGTRFPNRSFYAESMYFGSHELWIPEDSVQISTLPQIPGIPSIANRLTRFQNIPSANRRLGIEPRDRETTIFGPCAGKIGGSGRFLFFGSKYLHYGYDRTGELEWRSSFGFMAA</sequence>
<name>U4LNG0_PYROM</name>
<reference evidence="1 2" key="1">
    <citation type="journal article" date="2013" name="PLoS Genet.">
        <title>The genome and development-dependent transcriptomes of Pyronema confluens: a window into fungal evolution.</title>
        <authorList>
            <person name="Traeger S."/>
            <person name="Altegoer F."/>
            <person name="Freitag M."/>
            <person name="Gabaldon T."/>
            <person name="Kempken F."/>
            <person name="Kumar A."/>
            <person name="Marcet-Houben M."/>
            <person name="Poggeler S."/>
            <person name="Stajich J.E."/>
            <person name="Nowrousian M."/>
        </authorList>
    </citation>
    <scope>NUCLEOTIDE SEQUENCE [LARGE SCALE GENOMIC DNA]</scope>
    <source>
        <strain evidence="2">CBS 100304</strain>
        <tissue evidence="1">Vegetative mycelium</tissue>
    </source>
</reference>
<organism evidence="1 2">
    <name type="scientific">Pyronema omphalodes (strain CBS 100304)</name>
    <name type="common">Pyronema confluens</name>
    <dbReference type="NCBI Taxonomy" id="1076935"/>
    <lineage>
        <taxon>Eukaryota</taxon>
        <taxon>Fungi</taxon>
        <taxon>Dikarya</taxon>
        <taxon>Ascomycota</taxon>
        <taxon>Pezizomycotina</taxon>
        <taxon>Pezizomycetes</taxon>
        <taxon>Pezizales</taxon>
        <taxon>Pyronemataceae</taxon>
        <taxon>Pyronema</taxon>
    </lineage>
</organism>
<evidence type="ECO:0000313" key="2">
    <source>
        <dbReference type="Proteomes" id="UP000018144"/>
    </source>
</evidence>
<gene>
    <name evidence="1" type="ORF">PCON_02384</name>
</gene>
<keyword evidence="2" id="KW-1185">Reference proteome</keyword>